<accession>A0A2G2YKI9</accession>
<dbReference type="Proteomes" id="UP000222542">
    <property type="component" value="Unassembled WGS sequence"/>
</dbReference>
<evidence type="ECO:0000256" key="3">
    <source>
        <dbReference type="ARBA" id="ARBA00022723"/>
    </source>
</evidence>
<proteinExistence type="inferred from homology"/>
<evidence type="ECO:0000256" key="5">
    <source>
        <dbReference type="ARBA" id="ARBA00023004"/>
    </source>
</evidence>
<dbReference type="GO" id="GO:0020037">
    <property type="term" value="F:heme binding"/>
    <property type="evidence" value="ECO:0007669"/>
    <property type="project" value="InterPro"/>
</dbReference>
<keyword evidence="3" id="KW-0479">Metal-binding</keyword>
<evidence type="ECO:0008006" key="8">
    <source>
        <dbReference type="Google" id="ProtNLM"/>
    </source>
</evidence>
<evidence type="ECO:0000256" key="1">
    <source>
        <dbReference type="ARBA" id="ARBA00001971"/>
    </source>
</evidence>
<reference evidence="6 7" key="1">
    <citation type="journal article" date="2014" name="Nat. Genet.">
        <title>Genome sequence of the hot pepper provides insights into the evolution of pungency in Capsicum species.</title>
        <authorList>
            <person name="Kim S."/>
            <person name="Park M."/>
            <person name="Yeom S.I."/>
            <person name="Kim Y.M."/>
            <person name="Lee J.M."/>
            <person name="Lee H.A."/>
            <person name="Seo E."/>
            <person name="Choi J."/>
            <person name="Cheong K."/>
            <person name="Kim K.T."/>
            <person name="Jung K."/>
            <person name="Lee G.W."/>
            <person name="Oh S.K."/>
            <person name="Bae C."/>
            <person name="Kim S.B."/>
            <person name="Lee H.Y."/>
            <person name="Kim S.Y."/>
            <person name="Kim M.S."/>
            <person name="Kang B.C."/>
            <person name="Jo Y.D."/>
            <person name="Yang H.B."/>
            <person name="Jeong H.J."/>
            <person name="Kang W.H."/>
            <person name="Kwon J.K."/>
            <person name="Shin C."/>
            <person name="Lim J.Y."/>
            <person name="Park J.H."/>
            <person name="Huh J.H."/>
            <person name="Kim J.S."/>
            <person name="Kim B.D."/>
            <person name="Cohen O."/>
            <person name="Paran I."/>
            <person name="Suh M.C."/>
            <person name="Lee S.B."/>
            <person name="Kim Y.K."/>
            <person name="Shin Y."/>
            <person name="Noh S.J."/>
            <person name="Park J."/>
            <person name="Seo Y.S."/>
            <person name="Kwon S.Y."/>
            <person name="Kim H.A."/>
            <person name="Park J.M."/>
            <person name="Kim H.J."/>
            <person name="Choi S.B."/>
            <person name="Bosland P.W."/>
            <person name="Reeves G."/>
            <person name="Jo S.H."/>
            <person name="Lee B.W."/>
            <person name="Cho H.T."/>
            <person name="Choi H.S."/>
            <person name="Lee M.S."/>
            <person name="Yu Y."/>
            <person name="Do Choi Y."/>
            <person name="Park B.S."/>
            <person name="van Deynze A."/>
            <person name="Ashrafi H."/>
            <person name="Hill T."/>
            <person name="Kim W.T."/>
            <person name="Pai H.S."/>
            <person name="Ahn H.K."/>
            <person name="Yeam I."/>
            <person name="Giovannoni J.J."/>
            <person name="Rose J.K."/>
            <person name="Sorensen I."/>
            <person name="Lee S.J."/>
            <person name="Kim R.W."/>
            <person name="Choi I.Y."/>
            <person name="Choi B.S."/>
            <person name="Lim J.S."/>
            <person name="Lee Y.H."/>
            <person name="Choi D."/>
        </authorList>
    </citation>
    <scope>NUCLEOTIDE SEQUENCE [LARGE SCALE GENOMIC DNA]</scope>
    <source>
        <strain evidence="7">cv. CM334</strain>
    </source>
</reference>
<dbReference type="Gene3D" id="1.10.630.10">
    <property type="entry name" value="Cytochrome P450"/>
    <property type="match status" value="1"/>
</dbReference>
<dbReference type="GO" id="GO:0016705">
    <property type="term" value="F:oxidoreductase activity, acting on paired donors, with incorporation or reduction of molecular oxygen"/>
    <property type="evidence" value="ECO:0007669"/>
    <property type="project" value="InterPro"/>
</dbReference>
<dbReference type="GO" id="GO:0005506">
    <property type="term" value="F:iron ion binding"/>
    <property type="evidence" value="ECO:0007669"/>
    <property type="project" value="InterPro"/>
</dbReference>
<dbReference type="PANTHER" id="PTHR24296">
    <property type="entry name" value="CYTOCHROME P450"/>
    <property type="match status" value="1"/>
</dbReference>
<dbReference type="Gramene" id="PHT70266">
    <property type="protein sequence ID" value="PHT70266"/>
    <property type="gene ID" value="T459_25370"/>
</dbReference>
<comment type="similarity">
    <text evidence="2">Belongs to the cytochrome P450 family.</text>
</comment>
<dbReference type="EMBL" id="AYRZ02000010">
    <property type="protein sequence ID" value="PHT70266.1"/>
    <property type="molecule type" value="Genomic_DNA"/>
</dbReference>
<keyword evidence="7" id="KW-1185">Reference proteome</keyword>
<protein>
    <recommendedName>
        <fullName evidence="8">Alkane hydroxylase MAH1-like</fullName>
    </recommendedName>
</protein>
<evidence type="ECO:0000256" key="4">
    <source>
        <dbReference type="ARBA" id="ARBA00023002"/>
    </source>
</evidence>
<comment type="cofactor">
    <cofactor evidence="1">
        <name>heme</name>
        <dbReference type="ChEBI" id="CHEBI:30413"/>
    </cofactor>
</comment>
<dbReference type="InterPro" id="IPR036396">
    <property type="entry name" value="Cyt_P450_sf"/>
</dbReference>
<evidence type="ECO:0000256" key="2">
    <source>
        <dbReference type="ARBA" id="ARBA00010617"/>
    </source>
</evidence>
<evidence type="ECO:0000313" key="6">
    <source>
        <dbReference type="EMBL" id="PHT70266.1"/>
    </source>
</evidence>
<organism evidence="6 7">
    <name type="scientific">Capsicum annuum</name>
    <name type="common">Capsicum pepper</name>
    <dbReference type="NCBI Taxonomy" id="4072"/>
    <lineage>
        <taxon>Eukaryota</taxon>
        <taxon>Viridiplantae</taxon>
        <taxon>Streptophyta</taxon>
        <taxon>Embryophyta</taxon>
        <taxon>Tracheophyta</taxon>
        <taxon>Spermatophyta</taxon>
        <taxon>Magnoliopsida</taxon>
        <taxon>eudicotyledons</taxon>
        <taxon>Gunneridae</taxon>
        <taxon>Pentapetalae</taxon>
        <taxon>asterids</taxon>
        <taxon>lamiids</taxon>
        <taxon>Solanales</taxon>
        <taxon>Solanaceae</taxon>
        <taxon>Solanoideae</taxon>
        <taxon>Capsiceae</taxon>
        <taxon>Capsicum</taxon>
    </lineage>
</organism>
<keyword evidence="4" id="KW-0560">Oxidoreductase</keyword>
<gene>
    <name evidence="6" type="ORF">T459_25370</name>
</gene>
<sequence length="148" mass="16831">MLITSDPVNIHHILSRSFSNYPKGVEFREIFDLLGNGIFNVDSELWEIHRKTTVSLMSHAMFQILLERSTWGTIENGLQPFLDAFVEHGSPLNLQDIFQRFTFDAISKIGLPYVPCEKAFNVFVDPVKNTSPTNCLSVEQVSKRGSQK</sequence>
<dbReference type="GO" id="GO:0004497">
    <property type="term" value="F:monooxygenase activity"/>
    <property type="evidence" value="ECO:0007669"/>
    <property type="project" value="InterPro"/>
</dbReference>
<dbReference type="SUPFAM" id="SSF48264">
    <property type="entry name" value="Cytochrome P450"/>
    <property type="match status" value="1"/>
</dbReference>
<name>A0A2G2YKI9_CAPAN</name>
<keyword evidence="5" id="KW-0408">Iron</keyword>
<evidence type="ECO:0000313" key="7">
    <source>
        <dbReference type="Proteomes" id="UP000222542"/>
    </source>
</evidence>
<reference evidence="6 7" key="2">
    <citation type="journal article" date="2017" name="Genome Biol.">
        <title>New reference genome sequences of hot pepper reveal the massive evolution of plant disease-resistance genes by retroduplication.</title>
        <authorList>
            <person name="Kim S."/>
            <person name="Park J."/>
            <person name="Yeom S.I."/>
            <person name="Kim Y.M."/>
            <person name="Seo E."/>
            <person name="Kim K.T."/>
            <person name="Kim M.S."/>
            <person name="Lee J.M."/>
            <person name="Cheong K."/>
            <person name="Shin H.S."/>
            <person name="Kim S.B."/>
            <person name="Han K."/>
            <person name="Lee J."/>
            <person name="Park M."/>
            <person name="Lee H.A."/>
            <person name="Lee H.Y."/>
            <person name="Lee Y."/>
            <person name="Oh S."/>
            <person name="Lee J.H."/>
            <person name="Choi E."/>
            <person name="Choi E."/>
            <person name="Lee S.E."/>
            <person name="Jeon J."/>
            <person name="Kim H."/>
            <person name="Choi G."/>
            <person name="Song H."/>
            <person name="Lee J."/>
            <person name="Lee S.C."/>
            <person name="Kwon J.K."/>
            <person name="Lee H.Y."/>
            <person name="Koo N."/>
            <person name="Hong Y."/>
            <person name="Kim R.W."/>
            <person name="Kang W.H."/>
            <person name="Huh J.H."/>
            <person name="Kang B.C."/>
            <person name="Yang T.J."/>
            <person name="Lee Y.H."/>
            <person name="Bennetzen J.L."/>
            <person name="Choi D."/>
        </authorList>
    </citation>
    <scope>NUCLEOTIDE SEQUENCE [LARGE SCALE GENOMIC DNA]</scope>
    <source>
        <strain evidence="7">cv. CM334</strain>
    </source>
</reference>
<dbReference type="AlphaFoldDB" id="A0A2G2YKI9"/>
<comment type="caution">
    <text evidence="6">The sequence shown here is derived from an EMBL/GenBank/DDBJ whole genome shotgun (WGS) entry which is preliminary data.</text>
</comment>